<accession>A0A7W7FVJ0</accession>
<evidence type="ECO:0000256" key="1">
    <source>
        <dbReference type="ARBA" id="ARBA00004496"/>
    </source>
</evidence>
<proteinExistence type="inferred from homology"/>
<dbReference type="InterPro" id="IPR003439">
    <property type="entry name" value="ABC_transporter-like_ATP-bd"/>
</dbReference>
<dbReference type="GO" id="GO:0016887">
    <property type="term" value="F:ATP hydrolysis activity"/>
    <property type="evidence" value="ECO:0007669"/>
    <property type="project" value="InterPro"/>
</dbReference>
<evidence type="ECO:0000313" key="19">
    <source>
        <dbReference type="EMBL" id="MBB4679342.1"/>
    </source>
</evidence>
<evidence type="ECO:0000256" key="3">
    <source>
        <dbReference type="ARBA" id="ARBA00022723"/>
    </source>
</evidence>
<protein>
    <recommendedName>
        <fullName evidence="16">UvrABC system protein A</fullName>
    </recommendedName>
    <alternativeName>
        <fullName evidence="17">Excinuclease ABC subunit A</fullName>
    </alternativeName>
</protein>
<dbReference type="GO" id="GO:0004518">
    <property type="term" value="F:nuclease activity"/>
    <property type="evidence" value="ECO:0007669"/>
    <property type="project" value="UniProtKB-KW"/>
</dbReference>
<keyword evidence="20" id="KW-1185">Reference proteome</keyword>
<evidence type="ECO:0000256" key="6">
    <source>
        <dbReference type="ARBA" id="ARBA00022763"/>
    </source>
</evidence>
<evidence type="ECO:0000256" key="2">
    <source>
        <dbReference type="ARBA" id="ARBA00022490"/>
    </source>
</evidence>
<keyword evidence="9" id="KW-0862">Zinc</keyword>
<dbReference type="GO" id="GO:0009380">
    <property type="term" value="C:excinuclease repair complex"/>
    <property type="evidence" value="ECO:0007669"/>
    <property type="project" value="InterPro"/>
</dbReference>
<keyword evidence="12" id="KW-0238">DNA-binding</keyword>
<keyword evidence="13" id="KW-0234">DNA repair</keyword>
<dbReference type="FunFam" id="1.20.1580.10:FF:000001">
    <property type="entry name" value="UvrABC system protein A"/>
    <property type="match status" value="1"/>
</dbReference>
<dbReference type="InterPro" id="IPR027417">
    <property type="entry name" value="P-loop_NTPase"/>
</dbReference>
<evidence type="ECO:0000256" key="4">
    <source>
        <dbReference type="ARBA" id="ARBA00022737"/>
    </source>
</evidence>
<evidence type="ECO:0000256" key="5">
    <source>
        <dbReference type="ARBA" id="ARBA00022741"/>
    </source>
</evidence>
<dbReference type="SUPFAM" id="SSF52540">
    <property type="entry name" value="P-loop containing nucleoside triphosphate hydrolases"/>
    <property type="match status" value="2"/>
</dbReference>
<dbReference type="Gene3D" id="3.40.50.300">
    <property type="entry name" value="P-loop containing nucleotide triphosphate hydrolases"/>
    <property type="match status" value="3"/>
</dbReference>
<organism evidence="19 20">
    <name type="scientific">Crossiella cryophila</name>
    <dbReference type="NCBI Taxonomy" id="43355"/>
    <lineage>
        <taxon>Bacteria</taxon>
        <taxon>Bacillati</taxon>
        <taxon>Actinomycetota</taxon>
        <taxon>Actinomycetes</taxon>
        <taxon>Pseudonocardiales</taxon>
        <taxon>Pseudonocardiaceae</taxon>
        <taxon>Crossiella</taxon>
    </lineage>
</organism>
<evidence type="ECO:0000259" key="18">
    <source>
        <dbReference type="PROSITE" id="PS50893"/>
    </source>
</evidence>
<dbReference type="GO" id="GO:0003677">
    <property type="term" value="F:DNA binding"/>
    <property type="evidence" value="ECO:0007669"/>
    <property type="project" value="UniProtKB-KW"/>
</dbReference>
<evidence type="ECO:0000256" key="14">
    <source>
        <dbReference type="ARBA" id="ARBA00023236"/>
    </source>
</evidence>
<sequence>MTSVDVLDSTDTLLPDRLIVRGARVHNLRGVDLDLPHRKLIVFTGVSGSGKSSLAFDTLYAEAQRRQVQSLSTFARQFMDEMGKPDLDRLEGLCSAVAVDQRSSATRSPRSTVGTVTEVYDLMRVVWATAGLPHCTVCAEELLPDNGVLVCLDGHDTELPELYNRSFSFNLPFGQCPDCLGLGAAAEEDSTRLRLCASCAGARLRPAQLGVRVGGRSIAEVTALPVAQCLRFFTELTFSDRQRQVLAQALIEITDRLRYLTEVGLGYLSLDRPARTLSGGEAQRIRLATQLGTQLFGLLYVLDEPTAGLHPQDVEELIGTLKSLRDRGNTLIVVEHDEHLIRAADWVVELGPAAGEHGGQLIFTGTAQEMLSDPESLTGAYLSGRRTGHRPARRRTPVPGRALTVRGARENNLTGQDVTFPLGCFVAVSGVSGAGKSTLVDTILYRAAAKALGTEAPPPGEHDGVVGLHQIDRVIRVDQTPIGRSGRSTPATYTGILDSIRKLFAQTSTAKELGFIPGRFSFNSPGGRCEACAGDGTVRIEMYFLPDVFLECDTCHGTRYDADTLKVTYRNRTIAEVLDLPIETAAEFFAAAPAIAGPLRTLCEVGLGYLRLGQAANTLSGGEAQRVKLAAELQRRPGKHTLYLLDEPTTGLHASDVARLMGVLHRLVAKGHTVITVSHHTEVIRTADWVIDLGPAGGDGGGQVVATGTPEEIAANPASRTGRYLAG</sequence>
<comment type="subcellular location">
    <subcellularLocation>
        <location evidence="1">Cytoplasm</location>
    </subcellularLocation>
</comment>
<dbReference type="InterPro" id="IPR017871">
    <property type="entry name" value="ABC_transporter-like_CS"/>
</dbReference>
<dbReference type="EMBL" id="JACHMH010000001">
    <property type="protein sequence ID" value="MBB4679342.1"/>
    <property type="molecule type" value="Genomic_DNA"/>
</dbReference>
<dbReference type="AlphaFoldDB" id="A0A7W7FVJ0"/>
<reference evidence="19 20" key="1">
    <citation type="submission" date="2020-08" db="EMBL/GenBank/DDBJ databases">
        <title>Sequencing the genomes of 1000 actinobacteria strains.</title>
        <authorList>
            <person name="Klenk H.-P."/>
        </authorList>
    </citation>
    <scope>NUCLEOTIDE SEQUENCE [LARGE SCALE GENOMIC DNA]</scope>
    <source>
        <strain evidence="19 20">DSM 44230</strain>
    </source>
</reference>
<dbReference type="Proteomes" id="UP000533598">
    <property type="component" value="Unassembled WGS sequence"/>
</dbReference>
<dbReference type="GO" id="GO:0005737">
    <property type="term" value="C:cytoplasm"/>
    <property type="evidence" value="ECO:0007669"/>
    <property type="project" value="UniProtKB-SubCell"/>
</dbReference>
<dbReference type="InterPro" id="IPR003593">
    <property type="entry name" value="AAA+_ATPase"/>
</dbReference>
<evidence type="ECO:0000256" key="16">
    <source>
        <dbReference type="ARBA" id="ARBA00039316"/>
    </source>
</evidence>
<keyword evidence="6" id="KW-0227">DNA damage</keyword>
<keyword evidence="8" id="KW-0863">Zinc-finger</keyword>
<dbReference type="PANTHER" id="PTHR43152">
    <property type="entry name" value="UVRABC SYSTEM PROTEIN A"/>
    <property type="match status" value="1"/>
</dbReference>
<keyword evidence="10" id="KW-0067">ATP-binding</keyword>
<dbReference type="GO" id="GO:0005524">
    <property type="term" value="F:ATP binding"/>
    <property type="evidence" value="ECO:0007669"/>
    <property type="project" value="UniProtKB-KW"/>
</dbReference>
<dbReference type="Gene3D" id="1.20.1580.10">
    <property type="entry name" value="ABC transporter ATPase like domain"/>
    <property type="match status" value="3"/>
</dbReference>
<dbReference type="SMART" id="SM00382">
    <property type="entry name" value="AAA"/>
    <property type="match status" value="2"/>
</dbReference>
<evidence type="ECO:0000256" key="10">
    <source>
        <dbReference type="ARBA" id="ARBA00022840"/>
    </source>
</evidence>
<keyword evidence="3" id="KW-0479">Metal-binding</keyword>
<keyword evidence="2" id="KW-0963">Cytoplasm</keyword>
<name>A0A7W7FVJ0_9PSEU</name>
<evidence type="ECO:0000256" key="11">
    <source>
        <dbReference type="ARBA" id="ARBA00022881"/>
    </source>
</evidence>
<dbReference type="PROSITE" id="PS50893">
    <property type="entry name" value="ABC_TRANSPORTER_2"/>
    <property type="match status" value="2"/>
</dbReference>
<dbReference type="GO" id="GO:0008270">
    <property type="term" value="F:zinc ion binding"/>
    <property type="evidence" value="ECO:0007669"/>
    <property type="project" value="UniProtKB-KW"/>
</dbReference>
<evidence type="ECO:0000256" key="8">
    <source>
        <dbReference type="ARBA" id="ARBA00022771"/>
    </source>
</evidence>
<dbReference type="GO" id="GO:0006289">
    <property type="term" value="P:nucleotide-excision repair"/>
    <property type="evidence" value="ECO:0007669"/>
    <property type="project" value="InterPro"/>
</dbReference>
<evidence type="ECO:0000256" key="7">
    <source>
        <dbReference type="ARBA" id="ARBA00022769"/>
    </source>
</evidence>
<evidence type="ECO:0000256" key="17">
    <source>
        <dbReference type="ARBA" id="ARBA00042156"/>
    </source>
</evidence>
<evidence type="ECO:0000256" key="9">
    <source>
        <dbReference type="ARBA" id="ARBA00022833"/>
    </source>
</evidence>
<dbReference type="PANTHER" id="PTHR43152:SF3">
    <property type="entry name" value="UVRABC SYSTEM PROTEIN A"/>
    <property type="match status" value="1"/>
</dbReference>
<feature type="domain" description="ABC transporter" evidence="18">
    <location>
        <begin position="398"/>
        <end position="726"/>
    </location>
</feature>
<comment type="caution">
    <text evidence="19">The sequence shown here is derived from an EMBL/GenBank/DDBJ whole genome shotgun (WGS) entry which is preliminary data.</text>
</comment>
<evidence type="ECO:0000256" key="13">
    <source>
        <dbReference type="ARBA" id="ARBA00023204"/>
    </source>
</evidence>
<keyword evidence="7" id="KW-0228">DNA excision</keyword>
<dbReference type="InterPro" id="IPR004602">
    <property type="entry name" value="UvrA"/>
</dbReference>
<dbReference type="RefSeq" id="WP_312988162.1">
    <property type="nucleotide sequence ID" value="NZ_BAAAUI010000001.1"/>
</dbReference>
<dbReference type="GO" id="GO:0009432">
    <property type="term" value="P:SOS response"/>
    <property type="evidence" value="ECO:0007669"/>
    <property type="project" value="UniProtKB-KW"/>
</dbReference>
<dbReference type="PROSITE" id="PS00211">
    <property type="entry name" value="ABC_TRANSPORTER_1"/>
    <property type="match status" value="2"/>
</dbReference>
<evidence type="ECO:0000256" key="12">
    <source>
        <dbReference type="ARBA" id="ARBA00023125"/>
    </source>
</evidence>
<keyword evidence="11" id="KW-0267">Excision nuclease</keyword>
<dbReference type="CDD" id="cd03270">
    <property type="entry name" value="ABC_UvrA_I"/>
    <property type="match status" value="1"/>
</dbReference>
<keyword evidence="14" id="KW-0742">SOS response</keyword>
<gene>
    <name evidence="19" type="ORF">HNR67_005460</name>
</gene>
<dbReference type="NCBIfam" id="TIGR00630">
    <property type="entry name" value="uvra"/>
    <property type="match status" value="1"/>
</dbReference>
<comment type="similarity">
    <text evidence="15">Belongs to the ABC transporter superfamily. UvrA family.</text>
</comment>
<evidence type="ECO:0000256" key="15">
    <source>
        <dbReference type="ARBA" id="ARBA00038000"/>
    </source>
</evidence>
<keyword evidence="5" id="KW-0547">Nucleotide-binding</keyword>
<keyword evidence="4" id="KW-0677">Repeat</keyword>
<feature type="domain" description="ABC transporter" evidence="18">
    <location>
        <begin position="13"/>
        <end position="383"/>
    </location>
</feature>
<evidence type="ECO:0000313" key="20">
    <source>
        <dbReference type="Proteomes" id="UP000533598"/>
    </source>
</evidence>